<gene>
    <name evidence="1" type="primary">sto001</name>
</gene>
<organism evidence="1">
    <name type="scientific">Storeatula sp. CCMP1868</name>
    <dbReference type="NCBI Taxonomy" id="195070"/>
    <lineage>
        <taxon>Eukaryota</taxon>
        <taxon>Cryptophyceae</taxon>
        <taxon>Pyrenomonadales</taxon>
        <taxon>Pyrenomonadaceae</taxon>
        <taxon>Storeatula</taxon>
    </lineage>
</organism>
<accession>A0A222AHM9</accession>
<keyword evidence="1" id="KW-0934">Plastid</keyword>
<proteinExistence type="predicted"/>
<reference evidence="1" key="1">
    <citation type="journal article" date="2017" name="Genome Biol. Evol.">
        <title>Evolutionary Dynamics of Cryptophyte Plastid Genomes.</title>
        <authorList>
            <person name="Kim J.I."/>
            <person name="Moore C.E."/>
            <person name="Archibald J.M."/>
            <person name="Bhattacharya D."/>
            <person name="Yi G."/>
            <person name="Yoon H.S."/>
            <person name="Shin W."/>
        </authorList>
    </citation>
    <scope>NUCLEOTIDE SEQUENCE</scope>
    <source>
        <strain evidence="1">CCMP1868</strain>
    </source>
</reference>
<protein>
    <submittedName>
        <fullName evidence="1">Uncharacterized protein</fullName>
    </submittedName>
</protein>
<dbReference type="AlphaFoldDB" id="A0A222AHM9"/>
<dbReference type="EMBL" id="KY856940">
    <property type="protein sequence ID" value="ASO75873.1"/>
    <property type="molecule type" value="Genomic_DNA"/>
</dbReference>
<geneLocation type="plastid" evidence="1"/>
<name>A0A222AHM9_9CRYP</name>
<evidence type="ECO:0000313" key="1">
    <source>
        <dbReference type="EMBL" id="ASO75873.1"/>
    </source>
</evidence>
<sequence length="196" mass="23166">MNDKELLIKNEYRKILFTRLALKFNNDLQINNSNSQHFLGLNLLNNELKAYILIIVLEETESLVNRLLENIIYEKIDYVITLIIINSGIKLSKNLPELFYSLSYSSKNTLWILEDLVIQEGYFLDELLHYLFIKKIKKRNNHKQVIQTFSLILENLIIKISDTLVSLYVLQKNIFKVLKNQQVTICILKTNKRFSE</sequence>